<sequence>MSDARLLEGARRLIGCGRIKPGEEVLIITDTRMDAEVVEAFAQAVREEGADLVVATMAARSGPGQSPPEILAKGMRGADLAIELTSEFVHHSIARQSAQRAGLRYLFIGDIDREMLEGPGAVYADFEAIAPRIVRLSEAITAGSTMRITAPGGTDMTFDLVGRNGRALTGLADAPSTFGAPPCLEGGVIPKPGGSSGRVVVDAYCVGVGLIDTPITVEVENGRAVSIEGGPEAEKLRGLLEGTGNANAHNVSEVGIGFNDSALLIDNVTSAESLYGTAHIALGSTPADLDIEMINAGIHLDMVFHRPTITIDGSEVFADGVFLLDPAAESQR</sequence>
<comment type="caution">
    <text evidence="2">The sequence shown here is derived from an EMBL/GenBank/DDBJ whole genome shotgun (WGS) entry which is preliminary data.</text>
</comment>
<dbReference type="InterPro" id="IPR058739">
    <property type="entry name" value="NicX"/>
</dbReference>
<dbReference type="SUPFAM" id="SSF144052">
    <property type="entry name" value="Thermophilic metalloprotease-like"/>
    <property type="match status" value="1"/>
</dbReference>
<dbReference type="AlphaFoldDB" id="A0A9W6PA50"/>
<protein>
    <recommendedName>
        <fullName evidence="4">Aminopeptidase</fullName>
    </recommendedName>
</protein>
<dbReference type="RefSeq" id="WP_285761317.1">
    <property type="nucleotide sequence ID" value="NZ_BSQG01000009.1"/>
</dbReference>
<dbReference type="GO" id="GO:0046872">
    <property type="term" value="F:metal ion binding"/>
    <property type="evidence" value="ECO:0007669"/>
    <property type="project" value="UniProtKB-KW"/>
</dbReference>
<evidence type="ECO:0000313" key="2">
    <source>
        <dbReference type="EMBL" id="GLU49776.1"/>
    </source>
</evidence>
<reference evidence="2" key="1">
    <citation type="submission" date="2023-02" db="EMBL/GenBank/DDBJ databases">
        <title>Nocardiopsis ansamitocini NBRC 112285.</title>
        <authorList>
            <person name="Ichikawa N."/>
            <person name="Sato H."/>
            <person name="Tonouchi N."/>
        </authorList>
    </citation>
    <scope>NUCLEOTIDE SEQUENCE</scope>
    <source>
        <strain evidence="2">NBRC 112285</strain>
    </source>
</reference>
<dbReference type="EMBL" id="BSQG01000009">
    <property type="protein sequence ID" value="GLU49776.1"/>
    <property type="molecule type" value="Genomic_DNA"/>
</dbReference>
<evidence type="ECO:0000313" key="3">
    <source>
        <dbReference type="Proteomes" id="UP001165092"/>
    </source>
</evidence>
<evidence type="ECO:0000256" key="1">
    <source>
        <dbReference type="ARBA" id="ARBA00022723"/>
    </source>
</evidence>
<evidence type="ECO:0008006" key="4">
    <source>
        <dbReference type="Google" id="ProtNLM"/>
    </source>
</evidence>
<dbReference type="InterPro" id="IPR052170">
    <property type="entry name" value="M29_Exopeptidase"/>
</dbReference>
<accession>A0A9W6PA50</accession>
<organism evidence="2 3">
    <name type="scientific">Nocardiopsis ansamitocini</name>
    <dbReference type="NCBI Taxonomy" id="1670832"/>
    <lineage>
        <taxon>Bacteria</taxon>
        <taxon>Bacillati</taxon>
        <taxon>Actinomycetota</taxon>
        <taxon>Actinomycetes</taxon>
        <taxon>Streptosporangiales</taxon>
        <taxon>Nocardiopsidaceae</taxon>
        <taxon>Nocardiopsis</taxon>
    </lineage>
</organism>
<name>A0A9W6PA50_9ACTN</name>
<dbReference type="Pfam" id="PF26233">
    <property type="entry name" value="NicX"/>
    <property type="match status" value="1"/>
</dbReference>
<gene>
    <name evidence="2" type="ORF">Nans01_41270</name>
</gene>
<keyword evidence="3" id="KW-1185">Reference proteome</keyword>
<dbReference type="Proteomes" id="UP001165092">
    <property type="component" value="Unassembled WGS sequence"/>
</dbReference>
<dbReference type="PANTHER" id="PTHR34448">
    <property type="entry name" value="AMINOPEPTIDASE"/>
    <property type="match status" value="1"/>
</dbReference>
<keyword evidence="1" id="KW-0479">Metal-binding</keyword>
<dbReference type="PANTHER" id="PTHR34448:SF1">
    <property type="entry name" value="BLL6088 PROTEIN"/>
    <property type="match status" value="1"/>
</dbReference>
<proteinExistence type="predicted"/>